<name>A0ABP7Z2T6_9ACTN</name>
<reference evidence="5" key="1">
    <citation type="journal article" date="2019" name="Int. J. Syst. Evol. Microbiol.">
        <title>The Global Catalogue of Microorganisms (GCM) 10K type strain sequencing project: providing services to taxonomists for standard genome sequencing and annotation.</title>
        <authorList>
            <consortium name="The Broad Institute Genomics Platform"/>
            <consortium name="The Broad Institute Genome Sequencing Center for Infectious Disease"/>
            <person name="Wu L."/>
            <person name="Ma J."/>
        </authorList>
    </citation>
    <scope>NUCLEOTIDE SEQUENCE [LARGE SCALE GENOMIC DNA]</scope>
    <source>
        <strain evidence="5">JCM 17316</strain>
    </source>
</reference>
<dbReference type="SUPFAM" id="SSF53474">
    <property type="entry name" value="alpha/beta-Hydrolases"/>
    <property type="match status" value="1"/>
</dbReference>
<gene>
    <name evidence="4" type="ORF">GCM10022416_38480</name>
</gene>
<organism evidence="4 5">
    <name type="scientific">Actinomadura keratinilytica</name>
    <dbReference type="NCBI Taxonomy" id="547461"/>
    <lineage>
        <taxon>Bacteria</taxon>
        <taxon>Bacillati</taxon>
        <taxon>Actinomycetota</taxon>
        <taxon>Actinomycetes</taxon>
        <taxon>Streptosporangiales</taxon>
        <taxon>Thermomonosporaceae</taxon>
        <taxon>Actinomadura</taxon>
    </lineage>
</organism>
<dbReference type="InterPro" id="IPR040664">
    <property type="entry name" value="AFL_C"/>
</dbReference>
<accession>A0ABP7Z2T6</accession>
<comment type="caution">
    <text evidence="4">The sequence shown here is derived from an EMBL/GenBank/DDBJ whole genome shotgun (WGS) entry which is preliminary data.</text>
</comment>
<dbReference type="Gene3D" id="3.40.50.1820">
    <property type="entry name" value="alpha/beta hydrolase"/>
    <property type="match status" value="1"/>
</dbReference>
<keyword evidence="5" id="KW-1185">Reference proteome</keyword>
<proteinExistence type="predicted"/>
<dbReference type="Pfam" id="PF18067">
    <property type="entry name" value="Lipase_C"/>
    <property type="match status" value="1"/>
</dbReference>
<dbReference type="Pfam" id="PF01674">
    <property type="entry name" value="Lipase_2"/>
    <property type="match status" value="1"/>
</dbReference>
<evidence type="ECO:0000313" key="5">
    <source>
        <dbReference type="Proteomes" id="UP001500266"/>
    </source>
</evidence>
<dbReference type="Pfam" id="PF21768">
    <property type="entry name" value="AF_1763-like_C"/>
    <property type="match status" value="1"/>
</dbReference>
<evidence type="ECO:0000256" key="1">
    <source>
        <dbReference type="SAM" id="SignalP"/>
    </source>
</evidence>
<dbReference type="Proteomes" id="UP001500266">
    <property type="component" value="Unassembled WGS sequence"/>
</dbReference>
<keyword evidence="1" id="KW-0732">Signal</keyword>
<evidence type="ECO:0000313" key="4">
    <source>
        <dbReference type="EMBL" id="GAA4146175.1"/>
    </source>
</evidence>
<dbReference type="InterPro" id="IPR002918">
    <property type="entry name" value="Lipase_EstA/Esterase_EstB"/>
</dbReference>
<dbReference type="InterPro" id="IPR029058">
    <property type="entry name" value="AB_hydrolase_fold"/>
</dbReference>
<evidence type="ECO:0000259" key="2">
    <source>
        <dbReference type="Pfam" id="PF18067"/>
    </source>
</evidence>
<feature type="domain" description="AFL C-terminal" evidence="2">
    <location>
        <begin position="212"/>
        <end position="307"/>
    </location>
</feature>
<sequence>MKRVRVLLGLVAALVLAAGVVPAADAAARAPAPKAAPLPMVFVHGFFGSGAQFQTQAKRFAANGYPAGHIEFQDYDSTFLNNSFEDVYAALDRRIARLKAATGASKVELLGHSLGTVISQGYLSSSAARAADVAHYVNIDGATASAPPGGVPTLAIWGEGNGSRSITGATNVYQLDESHVQTASSAATFRAVYRFFNGADPQTTDVVPQDGTIRLAGRAVLFPYNLGPENARLRVYALDAATGRRTGPPVAAYDLSGDGSFGPFDASGSTRYEFELTKTDGSDQVHHQYFAPFRRTDLGIRLLSSDPGSAVDWLIERNRRHVALLAYRNKEWWGDQGAGGDTLTINGTGVLNATTAPRSKRAIGLFAYDWHSDGVTDTDAAVGLFPVLPFMSGVDLFMPASTQGAGSVTLETRQRGGDGRTDRIAVPDWPSDSHTVTVCFDDFS</sequence>
<keyword evidence="4" id="KW-0378">Hydrolase</keyword>
<dbReference type="GO" id="GO:0016787">
    <property type="term" value="F:hydrolase activity"/>
    <property type="evidence" value="ECO:0007669"/>
    <property type="project" value="UniProtKB-KW"/>
</dbReference>
<feature type="domain" description="AF-1763-like C-terminal" evidence="3">
    <location>
        <begin position="325"/>
        <end position="442"/>
    </location>
</feature>
<dbReference type="InterPro" id="IPR049036">
    <property type="entry name" value="AF_1763-like_C"/>
</dbReference>
<feature type="signal peptide" evidence="1">
    <location>
        <begin position="1"/>
        <end position="23"/>
    </location>
</feature>
<dbReference type="EMBL" id="BAABDO010000060">
    <property type="protein sequence ID" value="GAA4146175.1"/>
    <property type="molecule type" value="Genomic_DNA"/>
</dbReference>
<dbReference type="Gene3D" id="2.60.40.2190">
    <property type="match status" value="1"/>
</dbReference>
<protein>
    <submittedName>
        <fullName evidence="4">Alpha/beta fold hydrolase</fullName>
    </submittedName>
</protein>
<dbReference type="Gene3D" id="2.60.40.2200">
    <property type="match status" value="1"/>
</dbReference>
<evidence type="ECO:0000259" key="3">
    <source>
        <dbReference type="Pfam" id="PF21768"/>
    </source>
</evidence>
<dbReference type="RefSeq" id="WP_345022835.1">
    <property type="nucleotide sequence ID" value="NZ_BAABDO010000060.1"/>
</dbReference>
<feature type="chain" id="PRO_5045040943" evidence="1">
    <location>
        <begin position="24"/>
        <end position="444"/>
    </location>
</feature>